<dbReference type="InterPro" id="IPR036271">
    <property type="entry name" value="Tet_transcr_reg_TetR-rel_C_sf"/>
</dbReference>
<dbReference type="InterPro" id="IPR050109">
    <property type="entry name" value="HTH-type_TetR-like_transc_reg"/>
</dbReference>
<dbReference type="Pfam" id="PF00440">
    <property type="entry name" value="TetR_N"/>
    <property type="match status" value="1"/>
</dbReference>
<organism evidence="4 5">
    <name type="scientific">Litoribrevibacter euphylliae</name>
    <dbReference type="NCBI Taxonomy" id="1834034"/>
    <lineage>
        <taxon>Bacteria</taxon>
        <taxon>Pseudomonadati</taxon>
        <taxon>Pseudomonadota</taxon>
        <taxon>Gammaproteobacteria</taxon>
        <taxon>Oceanospirillales</taxon>
        <taxon>Oceanospirillaceae</taxon>
        <taxon>Litoribrevibacter</taxon>
    </lineage>
</organism>
<feature type="domain" description="HTH tetR-type" evidence="3">
    <location>
        <begin position="16"/>
        <end position="76"/>
    </location>
</feature>
<dbReference type="PANTHER" id="PTHR30055:SF146">
    <property type="entry name" value="HTH-TYPE TRANSCRIPTIONAL DUAL REGULATOR CECR"/>
    <property type="match status" value="1"/>
</dbReference>
<dbReference type="SUPFAM" id="SSF48498">
    <property type="entry name" value="Tetracyclin repressor-like, C-terminal domain"/>
    <property type="match status" value="1"/>
</dbReference>
<dbReference type="SUPFAM" id="SSF46689">
    <property type="entry name" value="Homeodomain-like"/>
    <property type="match status" value="1"/>
</dbReference>
<dbReference type="EMBL" id="JBHRSZ010000004">
    <property type="protein sequence ID" value="MFC3151194.1"/>
    <property type="molecule type" value="Genomic_DNA"/>
</dbReference>
<reference evidence="5" key="1">
    <citation type="journal article" date="2019" name="Int. J. Syst. Evol. Microbiol.">
        <title>The Global Catalogue of Microorganisms (GCM) 10K type strain sequencing project: providing services to taxonomists for standard genome sequencing and annotation.</title>
        <authorList>
            <consortium name="The Broad Institute Genomics Platform"/>
            <consortium name="The Broad Institute Genome Sequencing Center for Infectious Disease"/>
            <person name="Wu L."/>
            <person name="Ma J."/>
        </authorList>
    </citation>
    <scope>NUCLEOTIDE SEQUENCE [LARGE SCALE GENOMIC DNA]</scope>
    <source>
        <strain evidence="5">KCTC 52438</strain>
    </source>
</reference>
<feature type="DNA-binding region" description="H-T-H motif" evidence="2">
    <location>
        <begin position="39"/>
        <end position="58"/>
    </location>
</feature>
<dbReference type="Pfam" id="PF14246">
    <property type="entry name" value="TetR_C_7"/>
    <property type="match status" value="1"/>
</dbReference>
<dbReference type="PRINTS" id="PR00455">
    <property type="entry name" value="HTHTETR"/>
</dbReference>
<name>A0ABV7HES2_9GAMM</name>
<protein>
    <submittedName>
        <fullName evidence="4">TetR/AcrR family transcriptional regulator</fullName>
    </submittedName>
</protein>
<dbReference type="PROSITE" id="PS50977">
    <property type="entry name" value="HTH_TETR_2"/>
    <property type="match status" value="1"/>
</dbReference>
<dbReference type="InterPro" id="IPR009057">
    <property type="entry name" value="Homeodomain-like_sf"/>
</dbReference>
<dbReference type="InterPro" id="IPR001647">
    <property type="entry name" value="HTH_TetR"/>
</dbReference>
<dbReference type="Gene3D" id="1.10.10.60">
    <property type="entry name" value="Homeodomain-like"/>
    <property type="match status" value="1"/>
</dbReference>
<evidence type="ECO:0000256" key="1">
    <source>
        <dbReference type="ARBA" id="ARBA00023125"/>
    </source>
</evidence>
<sequence>MFDQGVDPQRKLSVSEKKRFAILEAATETFVEQGFLATSMDAVAAKAGVSKRTVYNHFPSKEELFSAIILQLLTYTQEIMQQRFDPHRSIREQLIQIAQLKTKLFTNEDTLPLTRLILSETIRDPEKMLKVLSELEKTEAGFLEFLEQANDAGQLKITNASRAANQFFSLIKGELFWPMIIKGQGLPDDETCQQVIEQAADIFLSYYGGE</sequence>
<evidence type="ECO:0000313" key="4">
    <source>
        <dbReference type="EMBL" id="MFC3151194.1"/>
    </source>
</evidence>
<comment type="caution">
    <text evidence="4">The sequence shown here is derived from an EMBL/GenBank/DDBJ whole genome shotgun (WGS) entry which is preliminary data.</text>
</comment>
<dbReference type="InterPro" id="IPR039536">
    <property type="entry name" value="TetR_C_Proteobacteria"/>
</dbReference>
<dbReference type="Proteomes" id="UP001595476">
    <property type="component" value="Unassembled WGS sequence"/>
</dbReference>
<dbReference type="RefSeq" id="WP_386719502.1">
    <property type="nucleotide sequence ID" value="NZ_JBHRSZ010000004.1"/>
</dbReference>
<keyword evidence="1 2" id="KW-0238">DNA-binding</keyword>
<accession>A0ABV7HES2</accession>
<evidence type="ECO:0000256" key="2">
    <source>
        <dbReference type="PROSITE-ProRule" id="PRU00335"/>
    </source>
</evidence>
<gene>
    <name evidence="4" type="ORF">ACFOEK_09175</name>
</gene>
<keyword evidence="5" id="KW-1185">Reference proteome</keyword>
<dbReference type="PANTHER" id="PTHR30055">
    <property type="entry name" value="HTH-TYPE TRANSCRIPTIONAL REGULATOR RUTR"/>
    <property type="match status" value="1"/>
</dbReference>
<dbReference type="PROSITE" id="PS01081">
    <property type="entry name" value="HTH_TETR_1"/>
    <property type="match status" value="1"/>
</dbReference>
<dbReference type="Gene3D" id="1.10.357.10">
    <property type="entry name" value="Tetracycline Repressor, domain 2"/>
    <property type="match status" value="1"/>
</dbReference>
<dbReference type="InterPro" id="IPR023772">
    <property type="entry name" value="DNA-bd_HTH_TetR-type_CS"/>
</dbReference>
<proteinExistence type="predicted"/>
<evidence type="ECO:0000259" key="3">
    <source>
        <dbReference type="PROSITE" id="PS50977"/>
    </source>
</evidence>
<evidence type="ECO:0000313" key="5">
    <source>
        <dbReference type="Proteomes" id="UP001595476"/>
    </source>
</evidence>